<dbReference type="PANTHER" id="PTHR30290">
    <property type="entry name" value="PERIPLASMIC BINDING COMPONENT OF ABC TRANSPORTER"/>
    <property type="match status" value="1"/>
</dbReference>
<dbReference type="PROSITE" id="PS51257">
    <property type="entry name" value="PROKAR_LIPOPROTEIN"/>
    <property type="match status" value="1"/>
</dbReference>
<evidence type="ECO:0000313" key="3">
    <source>
        <dbReference type="EMBL" id="GFP75114.1"/>
    </source>
</evidence>
<evidence type="ECO:0000259" key="2">
    <source>
        <dbReference type="Pfam" id="PF00496"/>
    </source>
</evidence>
<dbReference type="EMBL" id="BLZR01000001">
    <property type="protein sequence ID" value="GFP75114.1"/>
    <property type="molecule type" value="Genomic_DNA"/>
</dbReference>
<dbReference type="GO" id="GO:0042597">
    <property type="term" value="C:periplasmic space"/>
    <property type="evidence" value="ECO:0007669"/>
    <property type="project" value="UniProtKB-ARBA"/>
</dbReference>
<proteinExistence type="predicted"/>
<feature type="signal peptide" evidence="1">
    <location>
        <begin position="1"/>
        <end position="20"/>
    </location>
</feature>
<dbReference type="SUPFAM" id="SSF53850">
    <property type="entry name" value="Periplasmic binding protein-like II"/>
    <property type="match status" value="1"/>
</dbReference>
<accession>A0A6V8SCZ4</accession>
<evidence type="ECO:0000313" key="4">
    <source>
        <dbReference type="Proteomes" id="UP000580568"/>
    </source>
</evidence>
<dbReference type="InterPro" id="IPR000914">
    <property type="entry name" value="SBP_5_dom"/>
</dbReference>
<keyword evidence="4" id="KW-1185">Reference proteome</keyword>
<dbReference type="Pfam" id="PF00496">
    <property type="entry name" value="SBP_bac_5"/>
    <property type="match status" value="1"/>
</dbReference>
<reference evidence="3 4" key="1">
    <citation type="submission" date="2020-07" db="EMBL/GenBank/DDBJ databases">
        <title>A new beta-1,3-glucan-decomposing anaerobic bacterium isolated from anoxic soil subjected to biological soil disinfestation.</title>
        <authorList>
            <person name="Ueki A."/>
            <person name="Tonouchi A."/>
        </authorList>
    </citation>
    <scope>NUCLEOTIDE SEQUENCE [LARGE SCALE GENOMIC DNA]</scope>
    <source>
        <strain evidence="3 4">TW1</strain>
    </source>
</reference>
<dbReference type="Proteomes" id="UP000580568">
    <property type="component" value="Unassembled WGS sequence"/>
</dbReference>
<dbReference type="GO" id="GO:0043190">
    <property type="term" value="C:ATP-binding cassette (ABC) transporter complex"/>
    <property type="evidence" value="ECO:0007669"/>
    <property type="project" value="InterPro"/>
</dbReference>
<protein>
    <submittedName>
        <fullName evidence="3">Oligopeptide-binding protein AppA</fullName>
    </submittedName>
</protein>
<gene>
    <name evidence="3" type="ORF">bsdtw1_01185</name>
</gene>
<dbReference type="InterPro" id="IPR030678">
    <property type="entry name" value="Peptide/Ni-bd"/>
</dbReference>
<dbReference type="Gene3D" id="3.10.105.10">
    <property type="entry name" value="Dipeptide-binding Protein, Domain 3"/>
    <property type="match status" value="1"/>
</dbReference>
<dbReference type="Gene3D" id="3.40.190.10">
    <property type="entry name" value="Periplasmic binding protein-like II"/>
    <property type="match status" value="1"/>
</dbReference>
<dbReference type="GO" id="GO:1904680">
    <property type="term" value="F:peptide transmembrane transporter activity"/>
    <property type="evidence" value="ECO:0007669"/>
    <property type="project" value="TreeGrafter"/>
</dbReference>
<name>A0A6V8SCZ4_9CLOT</name>
<comment type="caution">
    <text evidence="3">The sequence shown here is derived from an EMBL/GenBank/DDBJ whole genome shotgun (WGS) entry which is preliminary data.</text>
</comment>
<dbReference type="InterPro" id="IPR039424">
    <property type="entry name" value="SBP_5"/>
</dbReference>
<dbReference type="PIRSF" id="PIRSF002741">
    <property type="entry name" value="MppA"/>
    <property type="match status" value="1"/>
</dbReference>
<feature type="chain" id="PRO_5039172209" evidence="1">
    <location>
        <begin position="21"/>
        <end position="575"/>
    </location>
</feature>
<organism evidence="3 4">
    <name type="scientific">Clostridium fungisolvens</name>
    <dbReference type="NCBI Taxonomy" id="1604897"/>
    <lineage>
        <taxon>Bacteria</taxon>
        <taxon>Bacillati</taxon>
        <taxon>Bacillota</taxon>
        <taxon>Clostridia</taxon>
        <taxon>Eubacteriales</taxon>
        <taxon>Clostridiaceae</taxon>
        <taxon>Clostridium</taxon>
    </lineage>
</organism>
<dbReference type="Gene3D" id="3.90.76.10">
    <property type="entry name" value="Dipeptide-binding Protein, Domain 1"/>
    <property type="match status" value="1"/>
</dbReference>
<sequence length="575" mass="64104">MKRKSIALLSTILAGAIVLTGCGTKKDDTKQANDAAKTVKANEVKKATDTSKLPQVAKDRKDTLIVGGTAPKGKFNPLYADSTYDQYIVSLIFESLISNDAQGNPTPALAKEWKISDDGKTYTFTLVDGAKFSDGTEVTADDVAFTYTSFCDPKYDGPRVDAVEKLQGYKEYKEGSATSVSGIKVIDKKTISFTLTEVKGPGIYDFGYGILPKAVYNFEKGNIQKIKDSFNKPVGAGPYKFVEFKQGESVSLEKNDGFYKGAPKIAKIIYKVTNDKTNVQELSAGQVDINQVTANANTVKMVQAAGFLDQQIFSANSYSYIGLNTRLPMFSDKKVRQALMYGLRRDEFVNSYYQGYASVANTHNAPTSWVEPTGINDYKYDVDKANKLLDEAGWKMNDSTKIREKDGKPFEIHWLATSDNKMMESLIPIVKEDWKKLGINVITDMLDFNTVVEKVYDKQDFQMYAMSWSLSTDPDPSGIFSKSQDALGGNNSVGWHPDKSEELLKKGMGTTKLDERKAAYQEWAKLINDEVPYLFISNPKWVWAVSSRVKGMEISAFRDWTYDIYKVELTDPTAK</sequence>
<dbReference type="AlphaFoldDB" id="A0A6V8SCZ4"/>
<keyword evidence="1" id="KW-0732">Signal</keyword>
<dbReference type="RefSeq" id="WP_183276643.1">
    <property type="nucleotide sequence ID" value="NZ_BLZR01000001.1"/>
</dbReference>
<dbReference type="PANTHER" id="PTHR30290:SF81">
    <property type="entry name" value="OLIGOPEPTIDE-BINDING PROTEIN OPPA"/>
    <property type="match status" value="1"/>
</dbReference>
<feature type="domain" description="Solute-binding protein family 5" evidence="2">
    <location>
        <begin position="105"/>
        <end position="479"/>
    </location>
</feature>
<evidence type="ECO:0000256" key="1">
    <source>
        <dbReference type="SAM" id="SignalP"/>
    </source>
</evidence>
<dbReference type="GO" id="GO:0015833">
    <property type="term" value="P:peptide transport"/>
    <property type="evidence" value="ECO:0007669"/>
    <property type="project" value="TreeGrafter"/>
</dbReference>